<evidence type="ECO:0000313" key="4">
    <source>
        <dbReference type="EMBL" id="HDN85411.1"/>
    </source>
</evidence>
<name>A0A7V0QR59_UNCAE</name>
<keyword evidence="1" id="KW-0175">Coiled coil</keyword>
<dbReference type="Gene3D" id="3.30.420.130">
    <property type="entry name" value="Dinitrogenase iron-molybdenum cofactor biosynthesis domain"/>
    <property type="match status" value="1"/>
</dbReference>
<dbReference type="PANTHER" id="PTHR42983:SF1">
    <property type="entry name" value="IRON-MOLYBDENUM PROTEIN"/>
    <property type="match status" value="1"/>
</dbReference>
<comment type="caution">
    <text evidence="4">The sequence shown here is derived from an EMBL/GenBank/DDBJ whole genome shotgun (WGS) entry which is preliminary data.</text>
</comment>
<feature type="region of interest" description="Disordered" evidence="2">
    <location>
        <begin position="106"/>
        <end position="125"/>
    </location>
</feature>
<evidence type="ECO:0000256" key="1">
    <source>
        <dbReference type="SAM" id="Coils"/>
    </source>
</evidence>
<dbReference type="InterPro" id="IPR036105">
    <property type="entry name" value="DiNase_FeMo-co_biosyn_sf"/>
</dbReference>
<dbReference type="Proteomes" id="UP000885660">
    <property type="component" value="Unassembled WGS sequence"/>
</dbReference>
<dbReference type="PANTHER" id="PTHR42983">
    <property type="entry name" value="DINITROGENASE IRON-MOLYBDENUM COFACTOR PROTEIN-RELATED"/>
    <property type="match status" value="1"/>
</dbReference>
<reference evidence="4" key="1">
    <citation type="journal article" date="2020" name="mSystems">
        <title>Genome- and Community-Level Interaction Insights into Carbon Utilization and Element Cycling Functions of Hydrothermarchaeota in Hydrothermal Sediment.</title>
        <authorList>
            <person name="Zhou Z."/>
            <person name="Liu Y."/>
            <person name="Xu W."/>
            <person name="Pan J."/>
            <person name="Luo Z.H."/>
            <person name="Li M."/>
        </authorList>
    </citation>
    <scope>NUCLEOTIDE SEQUENCE [LARGE SCALE GENOMIC DNA]</scope>
    <source>
        <strain evidence="4">HyVt-219</strain>
    </source>
</reference>
<feature type="coiled-coil region" evidence="1">
    <location>
        <begin position="130"/>
        <end position="157"/>
    </location>
</feature>
<proteinExistence type="predicted"/>
<gene>
    <name evidence="4" type="ORF">ENG47_06630</name>
</gene>
<dbReference type="EMBL" id="DRBC01000399">
    <property type="protein sequence ID" value="HDN85411.1"/>
    <property type="molecule type" value="Genomic_DNA"/>
</dbReference>
<dbReference type="InterPro" id="IPR003731">
    <property type="entry name" value="Di-Nase_FeMo-co_biosynth"/>
</dbReference>
<protein>
    <submittedName>
        <fullName evidence="4">Dinitrogenase iron-molybdenum cofactor biosynthesis protein</fullName>
    </submittedName>
</protein>
<evidence type="ECO:0000256" key="2">
    <source>
        <dbReference type="SAM" id="MobiDB-lite"/>
    </source>
</evidence>
<feature type="domain" description="Dinitrogenase iron-molybdenum cofactor biosynthesis" evidence="3">
    <location>
        <begin position="13"/>
        <end position="102"/>
    </location>
</feature>
<dbReference type="AlphaFoldDB" id="A0A7V0QR59"/>
<sequence length="158" mass="17246">MRVAVTSTGETLESQIDPRFGRCAYYIIVETDTMDFEVIPNQFAMAAQGAGIQAAQFIISKGVRKIVSGDFGPNSAGILSSAGIELVRVPPGITVKDAIEMAKSGTQPSYEAPRRIEPMGPPPVPPMYEIHSLKDELDNLKKEIEAIKDLLKEIKDNR</sequence>
<evidence type="ECO:0000259" key="3">
    <source>
        <dbReference type="Pfam" id="PF02579"/>
    </source>
</evidence>
<dbReference type="SUPFAM" id="SSF53146">
    <property type="entry name" value="Nitrogenase accessory factor-like"/>
    <property type="match status" value="1"/>
</dbReference>
<accession>A0A7V0QR59</accession>
<organism evidence="4">
    <name type="scientific">Aerophobetes bacterium</name>
    <dbReference type="NCBI Taxonomy" id="2030807"/>
    <lineage>
        <taxon>Bacteria</taxon>
        <taxon>Candidatus Aerophobota</taxon>
    </lineage>
</organism>
<dbReference type="Pfam" id="PF02579">
    <property type="entry name" value="Nitro_FeMo-Co"/>
    <property type="match status" value="1"/>
</dbReference>